<accession>A0ABS9WBK8</accession>
<keyword evidence="3" id="KW-1185">Reference proteome</keyword>
<name>A0ABS9WBK8_9PROT</name>
<evidence type="ECO:0000313" key="2">
    <source>
        <dbReference type="EMBL" id="MCI0756694.1"/>
    </source>
</evidence>
<dbReference type="RefSeq" id="WP_241793996.1">
    <property type="nucleotide sequence ID" value="NZ_JALBUU010000125.1"/>
</dbReference>
<dbReference type="Proteomes" id="UP001201985">
    <property type="component" value="Unassembled WGS sequence"/>
</dbReference>
<reference evidence="2 3" key="1">
    <citation type="submission" date="2022-03" db="EMBL/GenBank/DDBJ databases">
        <title>Complete genome analysis of Roseomonas KG 17.1 : a prolific producer of plant growth promoters.</title>
        <authorList>
            <person name="Saadouli I."/>
            <person name="Najjari A."/>
            <person name="Mosbah A."/>
            <person name="Ouzari H.I."/>
        </authorList>
    </citation>
    <scope>NUCLEOTIDE SEQUENCE [LARGE SCALE GENOMIC DNA]</scope>
    <source>
        <strain evidence="2 3">KG17-1</strain>
    </source>
</reference>
<evidence type="ECO:0000313" key="3">
    <source>
        <dbReference type="Proteomes" id="UP001201985"/>
    </source>
</evidence>
<comment type="caution">
    <text evidence="2">The sequence shown here is derived from an EMBL/GenBank/DDBJ whole genome shotgun (WGS) entry which is preliminary data.</text>
</comment>
<dbReference type="InterPro" id="IPR035198">
    <property type="entry name" value="SU10_MCP"/>
</dbReference>
<dbReference type="Pfam" id="PF17236">
    <property type="entry name" value="SU10_MCP"/>
    <property type="match status" value="1"/>
</dbReference>
<dbReference type="EMBL" id="JALBUU010000125">
    <property type="protein sequence ID" value="MCI0756694.1"/>
    <property type="molecule type" value="Genomic_DNA"/>
</dbReference>
<proteinExistence type="predicted"/>
<gene>
    <name evidence="2" type="ORF">MON41_23950</name>
</gene>
<feature type="region of interest" description="Disordered" evidence="1">
    <location>
        <begin position="98"/>
        <end position="118"/>
    </location>
</feature>
<protein>
    <submittedName>
        <fullName evidence="2">DUF5309 domain-containing protein</fullName>
    </submittedName>
</protein>
<evidence type="ECO:0000256" key="1">
    <source>
        <dbReference type="SAM" id="MobiDB-lite"/>
    </source>
</evidence>
<organism evidence="2 3">
    <name type="scientific">Teichococcus vastitatis</name>
    <dbReference type="NCBI Taxonomy" id="2307076"/>
    <lineage>
        <taxon>Bacteria</taxon>
        <taxon>Pseudomonadati</taxon>
        <taxon>Pseudomonadota</taxon>
        <taxon>Alphaproteobacteria</taxon>
        <taxon>Acetobacterales</taxon>
        <taxon>Roseomonadaceae</taxon>
        <taxon>Roseomonas</taxon>
    </lineage>
</organism>
<sequence length="294" mass="31286">MAIASTSTLVGKVEDVSDVISMIDPTATPYVTSIGSEKVHNQTFGWQEDYLDAPGENAAVEGAAAGDANYTPTVMVENRTQIMKKVFGVTGSVDAAKLHGRKSEKARQQVNAGKSLKRDQEKALLSGQAKAAQSGSVGAKTASLQALISTDMIDRPGTAAAFTEARLLAKFQACYTAGGTPSILSYAPKHANTVNAFAIAGGRTRSLNDKTTTITNVVSVYESSFGTLKTVLNRLQLESDVIAYDPSLCKLAWYRPWATRELAVTGDSDNYMTIGEFGLKNYNSKGHFVIGNNA</sequence>